<dbReference type="Gene3D" id="2.170.150.80">
    <property type="entry name" value="NAC domain"/>
    <property type="match status" value="1"/>
</dbReference>
<keyword evidence="6" id="KW-1185">Reference proteome</keyword>
<evidence type="ECO:0000256" key="4">
    <source>
        <dbReference type="ARBA" id="ARBA00023242"/>
    </source>
</evidence>
<evidence type="ECO:0000256" key="2">
    <source>
        <dbReference type="ARBA" id="ARBA00023125"/>
    </source>
</evidence>
<dbReference type="SUPFAM" id="SSF101941">
    <property type="entry name" value="NAC domain"/>
    <property type="match status" value="1"/>
</dbReference>
<dbReference type="InterPro" id="IPR003441">
    <property type="entry name" value="NAC-dom"/>
</dbReference>
<evidence type="ECO:0000313" key="7">
    <source>
        <dbReference type="RefSeq" id="XP_015069739.1"/>
    </source>
</evidence>
<feature type="domain" description="NAC" evidence="5">
    <location>
        <begin position="14"/>
        <end position="178"/>
    </location>
</feature>
<gene>
    <name evidence="7" type="primary">LOC107014371</name>
</gene>
<sequence>MDKFNFVKDGAIKLPPGFRFQPTDEEIVFQYLIRKTFSCPLPASIIPEINICKNDPWNLPGDVEQDRYFFSNKEAKYRNGNRANRATIGGYWKPSGLDKQIICSKRKPIIGMKKTLVFYKGKSASQAYRTDWIMHEYRLVLPKNSSSNLHVHFNKSSSQQNNSLVQIGNWVLCHIFLKKRNGKCDEEIIEANYHDYNYKANDEHNNVDYYDFMREDNLSDTRAAASSCSSSLSINNYDANEVSSCPSSLLQHQQPL</sequence>
<dbReference type="PANTHER" id="PTHR31744">
    <property type="entry name" value="PROTEIN CUP-SHAPED COTYLEDON 2-RELATED"/>
    <property type="match status" value="1"/>
</dbReference>
<keyword evidence="1" id="KW-0805">Transcription regulation</keyword>
<dbReference type="InterPro" id="IPR036093">
    <property type="entry name" value="NAC_dom_sf"/>
</dbReference>
<reference evidence="6" key="1">
    <citation type="journal article" date="2014" name="Nat. Genet.">
        <title>The genome of the stress-tolerant wild tomato species Solanum pennellii.</title>
        <authorList>
            <person name="Bolger A."/>
            <person name="Scossa F."/>
            <person name="Bolger M.E."/>
            <person name="Lanz C."/>
            <person name="Maumus F."/>
            <person name="Tohge T."/>
            <person name="Quesneville H."/>
            <person name="Alseekh S."/>
            <person name="Sorensen I."/>
            <person name="Lichtenstein G."/>
            <person name="Fich E.A."/>
            <person name="Conte M."/>
            <person name="Keller H."/>
            <person name="Schneeberger K."/>
            <person name="Schwacke R."/>
            <person name="Ofner I."/>
            <person name="Vrebalov J."/>
            <person name="Xu Y."/>
            <person name="Osorio S."/>
            <person name="Aflitos S.A."/>
            <person name="Schijlen E."/>
            <person name="Jimenez-Gomez J.M."/>
            <person name="Ryngajllo M."/>
            <person name="Kimura S."/>
            <person name="Kumar R."/>
            <person name="Koenig D."/>
            <person name="Headland L.R."/>
            <person name="Maloof J.N."/>
            <person name="Sinha N."/>
            <person name="van Ham R.C."/>
            <person name="Lankhorst R.K."/>
            <person name="Mao L."/>
            <person name="Vogel A."/>
            <person name="Arsova B."/>
            <person name="Panstruga R."/>
            <person name="Fei Z."/>
            <person name="Rose J.K."/>
            <person name="Zamir D."/>
            <person name="Carrari F."/>
            <person name="Giovannoni J.J."/>
            <person name="Weigel D."/>
            <person name="Usadel B."/>
            <person name="Fernie A.R."/>
        </authorList>
    </citation>
    <scope>NUCLEOTIDE SEQUENCE [LARGE SCALE GENOMIC DNA]</scope>
    <source>
        <strain evidence="6">cv. LA0716</strain>
    </source>
</reference>
<protein>
    <submittedName>
        <fullName evidence="7">NAC domain-containing protein 83</fullName>
    </submittedName>
</protein>
<evidence type="ECO:0000256" key="3">
    <source>
        <dbReference type="ARBA" id="ARBA00023163"/>
    </source>
</evidence>
<dbReference type="RefSeq" id="XP_015069739.1">
    <property type="nucleotide sequence ID" value="XM_015214253.2"/>
</dbReference>
<evidence type="ECO:0000259" key="5">
    <source>
        <dbReference type="PROSITE" id="PS51005"/>
    </source>
</evidence>
<dbReference type="GeneID" id="107014371"/>
<keyword evidence="2" id="KW-0238">DNA-binding</keyword>
<name>A0ABM1GDW7_SOLPN</name>
<dbReference type="Pfam" id="PF02365">
    <property type="entry name" value="NAM"/>
    <property type="match status" value="1"/>
</dbReference>
<dbReference type="Proteomes" id="UP000694930">
    <property type="component" value="Chromosome 3"/>
</dbReference>
<accession>A0ABM1GDW7</accession>
<evidence type="ECO:0000313" key="6">
    <source>
        <dbReference type="Proteomes" id="UP000694930"/>
    </source>
</evidence>
<keyword evidence="3" id="KW-0804">Transcription</keyword>
<proteinExistence type="predicted"/>
<dbReference type="PANTHER" id="PTHR31744:SF93">
    <property type="entry name" value="NAC DOMAIN-CONTAINING PROTEIN"/>
    <property type="match status" value="1"/>
</dbReference>
<keyword evidence="4" id="KW-0539">Nucleus</keyword>
<dbReference type="PROSITE" id="PS51005">
    <property type="entry name" value="NAC"/>
    <property type="match status" value="1"/>
</dbReference>
<reference evidence="7" key="2">
    <citation type="submission" date="2025-08" db="UniProtKB">
        <authorList>
            <consortium name="RefSeq"/>
        </authorList>
    </citation>
    <scope>IDENTIFICATION</scope>
</reference>
<organism evidence="6 7">
    <name type="scientific">Solanum pennellii</name>
    <name type="common">Tomato</name>
    <name type="synonym">Lycopersicon pennellii</name>
    <dbReference type="NCBI Taxonomy" id="28526"/>
    <lineage>
        <taxon>Eukaryota</taxon>
        <taxon>Viridiplantae</taxon>
        <taxon>Streptophyta</taxon>
        <taxon>Embryophyta</taxon>
        <taxon>Tracheophyta</taxon>
        <taxon>Spermatophyta</taxon>
        <taxon>Magnoliopsida</taxon>
        <taxon>eudicotyledons</taxon>
        <taxon>Gunneridae</taxon>
        <taxon>Pentapetalae</taxon>
        <taxon>asterids</taxon>
        <taxon>lamiids</taxon>
        <taxon>Solanales</taxon>
        <taxon>Solanaceae</taxon>
        <taxon>Solanoideae</taxon>
        <taxon>Solaneae</taxon>
        <taxon>Solanum</taxon>
        <taxon>Solanum subgen. Lycopersicon</taxon>
    </lineage>
</organism>
<evidence type="ECO:0000256" key="1">
    <source>
        <dbReference type="ARBA" id="ARBA00023015"/>
    </source>
</evidence>